<evidence type="ECO:0000313" key="8">
    <source>
        <dbReference type="EMBL" id="SSW95884.1"/>
    </source>
</evidence>
<name>A0A3B0MKF9_9GAMM</name>
<dbReference type="PANTHER" id="PTHR42770">
    <property type="entry name" value="AMINO ACID TRANSPORTER-RELATED"/>
    <property type="match status" value="1"/>
</dbReference>
<dbReference type="Gene3D" id="1.20.1740.10">
    <property type="entry name" value="Amino acid/polyamine transporter I"/>
    <property type="match status" value="1"/>
</dbReference>
<feature type="transmembrane region" description="Helical" evidence="7">
    <location>
        <begin position="224"/>
        <end position="247"/>
    </location>
</feature>
<feature type="transmembrane region" description="Helical" evidence="7">
    <location>
        <begin position="12"/>
        <end position="33"/>
    </location>
</feature>
<feature type="transmembrane region" description="Helical" evidence="7">
    <location>
        <begin position="151"/>
        <end position="171"/>
    </location>
</feature>
<feature type="transmembrane region" description="Helical" evidence="7">
    <location>
        <begin position="39"/>
        <end position="58"/>
    </location>
</feature>
<dbReference type="InterPro" id="IPR050367">
    <property type="entry name" value="APC_superfamily"/>
</dbReference>
<accession>A0A3B0MKF9</accession>
<evidence type="ECO:0000256" key="5">
    <source>
        <dbReference type="ARBA" id="ARBA00023136"/>
    </source>
</evidence>
<reference evidence="8" key="1">
    <citation type="submission" date="2018-04" db="EMBL/GenBank/DDBJ databases">
        <authorList>
            <person name="Go L.Y."/>
            <person name="Mitchell J.A."/>
        </authorList>
    </citation>
    <scope>NUCLEOTIDE SEQUENCE</scope>
    <source>
        <strain evidence="8">ARTV</strain>
    </source>
</reference>
<keyword evidence="3 7" id="KW-0812">Transmembrane</keyword>
<evidence type="ECO:0000256" key="4">
    <source>
        <dbReference type="ARBA" id="ARBA00022989"/>
    </source>
</evidence>
<feature type="transmembrane region" description="Helical" evidence="7">
    <location>
        <begin position="89"/>
        <end position="111"/>
    </location>
</feature>
<feature type="transmembrane region" description="Helical" evidence="7">
    <location>
        <begin position="117"/>
        <end position="139"/>
    </location>
</feature>
<sequence>MQVSKNKMSVLQLTILTTVNMMGSGIIMLPTTLAEVGTISILSWIVTAVGSMALAYAFSKCGMYSRRSGGIGGYAEYTFGKSGNFMANYTYGISILIANVAIAISAVGYGAELLGTNLTPLTICIATIAVLWICTVANFGGAHITGQISSITVWGVIIPVMGISIIGWYWFKADLYINSWNPHNFPFFQAVGSSIAMTLWAFLGMKSACANSEAVDKPEKNIPIAVLGGTLGAAVIYIISTNVIAGIVPNLDLANSTAPFGLAFAQIFNPTVGKVIMALMIMSCCGSLLGWQFTIAQVFKSSSDAGYFPKVFSAVNKA</sequence>
<dbReference type="NCBIfam" id="TIGR04299">
    <property type="entry name" value="antiport_PotE"/>
    <property type="match status" value="1"/>
</dbReference>
<dbReference type="GO" id="GO:0005886">
    <property type="term" value="C:plasma membrane"/>
    <property type="evidence" value="ECO:0007669"/>
    <property type="project" value="UniProtKB-SubCell"/>
</dbReference>
<keyword evidence="2" id="KW-1003">Cell membrane</keyword>
<evidence type="ECO:0000256" key="7">
    <source>
        <dbReference type="SAM" id="Phobius"/>
    </source>
</evidence>
<comment type="subcellular location">
    <subcellularLocation>
        <location evidence="1">Cell membrane</location>
        <topology evidence="1">Multi-pass membrane protein</topology>
    </subcellularLocation>
</comment>
<protein>
    <recommendedName>
        <fullName evidence="6">Putrescine-ornithine antiporter</fullName>
    </recommendedName>
</protein>
<dbReference type="EMBL" id="UFQR01000007">
    <property type="protein sequence ID" value="SSW95884.1"/>
    <property type="molecule type" value="Genomic_DNA"/>
</dbReference>
<dbReference type="InterPro" id="IPR002293">
    <property type="entry name" value="AA/rel_permease1"/>
</dbReference>
<dbReference type="PANTHER" id="PTHR42770:SF6">
    <property type="entry name" value="PUTRESCINE TRANSPORTER POTE"/>
    <property type="match status" value="1"/>
</dbReference>
<feature type="transmembrane region" description="Helical" evidence="7">
    <location>
        <begin position="267"/>
        <end position="291"/>
    </location>
</feature>
<dbReference type="NCBIfam" id="NF007938">
    <property type="entry name" value="PRK10655.1"/>
    <property type="match status" value="1"/>
</dbReference>
<organism evidence="8">
    <name type="scientific">Arsenophonus endosymbiont of Trialeurodes vaporariorum</name>
    <dbReference type="NCBI Taxonomy" id="235567"/>
    <lineage>
        <taxon>Bacteria</taxon>
        <taxon>Pseudomonadati</taxon>
        <taxon>Pseudomonadota</taxon>
        <taxon>Gammaproteobacteria</taxon>
        <taxon>Enterobacterales</taxon>
        <taxon>Morganellaceae</taxon>
        <taxon>Arsenophonus</taxon>
    </lineage>
</organism>
<proteinExistence type="predicted"/>
<dbReference type="GO" id="GO:0015496">
    <property type="term" value="F:putrescine:ornithine antiporter activity"/>
    <property type="evidence" value="ECO:0007669"/>
    <property type="project" value="InterPro"/>
</dbReference>
<evidence type="ECO:0000256" key="3">
    <source>
        <dbReference type="ARBA" id="ARBA00022692"/>
    </source>
</evidence>
<keyword evidence="4 7" id="KW-1133">Transmembrane helix</keyword>
<dbReference type="AlphaFoldDB" id="A0A3B0MKF9"/>
<evidence type="ECO:0000256" key="6">
    <source>
        <dbReference type="NCBIfam" id="TIGR04299"/>
    </source>
</evidence>
<feature type="transmembrane region" description="Helical" evidence="7">
    <location>
        <begin position="183"/>
        <end position="203"/>
    </location>
</feature>
<dbReference type="InterPro" id="IPR027566">
    <property type="entry name" value="Symport/antiport_PotE"/>
</dbReference>
<evidence type="ECO:0000256" key="2">
    <source>
        <dbReference type="ARBA" id="ARBA00022475"/>
    </source>
</evidence>
<gene>
    <name evidence="8" type="primary">potE_1</name>
    <name evidence="8" type="ORF">ARTV_1983</name>
</gene>
<evidence type="ECO:0000256" key="1">
    <source>
        <dbReference type="ARBA" id="ARBA00004651"/>
    </source>
</evidence>
<keyword evidence="5 7" id="KW-0472">Membrane</keyword>
<dbReference type="Pfam" id="PF13520">
    <property type="entry name" value="AA_permease_2"/>
    <property type="match status" value="1"/>
</dbReference>